<gene>
    <name evidence="2" type="ORF">SAMN05660206_103124</name>
</gene>
<keyword evidence="3" id="KW-1185">Reference proteome</keyword>
<accession>A0A1I6R6H2</accession>
<keyword evidence="1" id="KW-0812">Transmembrane</keyword>
<feature type="transmembrane region" description="Helical" evidence="1">
    <location>
        <begin position="31"/>
        <end position="49"/>
    </location>
</feature>
<dbReference type="EMBL" id="FOZZ01000003">
    <property type="protein sequence ID" value="SFS60160.1"/>
    <property type="molecule type" value="Genomic_DNA"/>
</dbReference>
<keyword evidence="1" id="KW-0472">Membrane</keyword>
<name>A0A1I6R6H2_9SPHI</name>
<organism evidence="2 3">
    <name type="scientific">Sphingobacterium wenxiniae</name>
    <dbReference type="NCBI Taxonomy" id="683125"/>
    <lineage>
        <taxon>Bacteria</taxon>
        <taxon>Pseudomonadati</taxon>
        <taxon>Bacteroidota</taxon>
        <taxon>Sphingobacteriia</taxon>
        <taxon>Sphingobacteriales</taxon>
        <taxon>Sphingobacteriaceae</taxon>
        <taxon>Sphingobacterium</taxon>
    </lineage>
</organism>
<proteinExistence type="predicted"/>
<protein>
    <submittedName>
        <fullName evidence="2">Uncharacterized protein</fullName>
    </submittedName>
</protein>
<sequence>MKSINERNSVRKTNCLFNFSKLNRQFIKVPVASYASCSTIFLVGPGLLIV</sequence>
<dbReference type="Proteomes" id="UP000198785">
    <property type="component" value="Unassembled WGS sequence"/>
</dbReference>
<dbReference type="AlphaFoldDB" id="A0A1I6R6H2"/>
<evidence type="ECO:0000313" key="2">
    <source>
        <dbReference type="EMBL" id="SFS60160.1"/>
    </source>
</evidence>
<evidence type="ECO:0000313" key="3">
    <source>
        <dbReference type="Proteomes" id="UP000198785"/>
    </source>
</evidence>
<reference evidence="2 3" key="1">
    <citation type="submission" date="2016-10" db="EMBL/GenBank/DDBJ databases">
        <authorList>
            <person name="de Groot N.N."/>
        </authorList>
    </citation>
    <scope>NUCLEOTIDE SEQUENCE [LARGE SCALE GENOMIC DNA]</scope>
    <source>
        <strain evidence="2 3">DSM 22789</strain>
    </source>
</reference>
<evidence type="ECO:0000256" key="1">
    <source>
        <dbReference type="SAM" id="Phobius"/>
    </source>
</evidence>
<keyword evidence="1" id="KW-1133">Transmembrane helix</keyword>